<evidence type="ECO:0000256" key="4">
    <source>
        <dbReference type="ARBA" id="ARBA00013061"/>
    </source>
</evidence>
<sequence>MRFNKQTLKDLKLQGKRVVVRLDLNVPIIDGVIKNKTRILGTIETLNYLFDQGCKVVALSHFDRIKSYDDMMSGKKSLKIVAEEFQNIFSIKKVHFIQSREFEEIKREIKEVNADLTILENTRYYDVDSSTKEVVKWESKNSPALAEFYASLGDVFVNDAFGTSHRAHASNVGVAERAQDNAIGFLVEKELKALDYACDTEEGPKVMILGGSKASDKLRLIKEIIEKVDKLLIGGGMSYTFLKAQGKAVGLSLVEHDYIPQCKEILSAYPHKIVLPVDHLVSEKFADLPSIVVDADSTDWSTGMALDIGPKTVAYFSEILDSSKIVIWNGPMGVFEFENYSGGTFSILRKLAEVTEKRGVYSLIGGGDSVAAAEKLNMTDKFSFVSTGGGATLTYLERGAMPGIEAIKDKQF</sequence>
<keyword evidence="7 11" id="KW-0547">Nucleotide-binding</keyword>
<dbReference type="GO" id="GO:0006094">
    <property type="term" value="P:gluconeogenesis"/>
    <property type="evidence" value="ECO:0007669"/>
    <property type="project" value="TreeGrafter"/>
</dbReference>
<evidence type="ECO:0000256" key="14">
    <source>
        <dbReference type="RuleBase" id="RU000532"/>
    </source>
</evidence>
<evidence type="ECO:0000256" key="2">
    <source>
        <dbReference type="ARBA" id="ARBA00004838"/>
    </source>
</evidence>
<dbReference type="InterPro" id="IPR036043">
    <property type="entry name" value="Phosphoglycerate_kinase_sf"/>
</dbReference>
<evidence type="ECO:0000256" key="6">
    <source>
        <dbReference type="ARBA" id="ARBA00022679"/>
    </source>
</evidence>
<proteinExistence type="inferred from homology"/>
<dbReference type="PATRIC" id="fig|1197325.3.peg.689"/>
<dbReference type="EMBL" id="CP003703">
    <property type="protein sequence ID" value="AFN65416.1"/>
    <property type="molecule type" value="Genomic_DNA"/>
</dbReference>
<dbReference type="InterPro" id="IPR001576">
    <property type="entry name" value="Phosphoglycerate_kinase"/>
</dbReference>
<evidence type="ECO:0000256" key="12">
    <source>
        <dbReference type="PIRSR" id="PIRSR000724-1"/>
    </source>
</evidence>
<dbReference type="KEGG" id="mwe:WEN_03185"/>
<keyword evidence="11" id="KW-0963">Cytoplasm</keyword>
<feature type="binding site" evidence="11">
    <location>
        <position position="123"/>
    </location>
    <ligand>
        <name>substrate</name>
    </ligand>
</feature>
<dbReference type="EC" id="2.7.2.3" evidence="4 11"/>
<dbReference type="HAMAP" id="MF_00145">
    <property type="entry name" value="Phosphoglyc_kinase"/>
    <property type="match status" value="1"/>
</dbReference>
<comment type="caution">
    <text evidence="11">Lacks conserved residue(s) required for the propagation of feature annotation.</text>
</comment>
<dbReference type="Proteomes" id="UP000009005">
    <property type="component" value="Chromosome"/>
</dbReference>
<feature type="binding site" evidence="11 12">
    <location>
        <begin position="61"/>
        <end position="64"/>
    </location>
    <ligand>
        <name>substrate</name>
    </ligand>
</feature>
<accession>I6YBM9</accession>
<dbReference type="GO" id="GO:0005524">
    <property type="term" value="F:ATP binding"/>
    <property type="evidence" value="ECO:0007669"/>
    <property type="project" value="UniProtKB-KW"/>
</dbReference>
<feature type="binding site" evidence="11 13">
    <location>
        <position position="217"/>
    </location>
    <ligand>
        <name>ATP</name>
        <dbReference type="ChEBI" id="CHEBI:30616"/>
    </ligand>
</feature>
<evidence type="ECO:0000256" key="5">
    <source>
        <dbReference type="ARBA" id="ARBA00016471"/>
    </source>
</evidence>
<keyword evidence="6 11" id="KW-0808">Transferase</keyword>
<dbReference type="SUPFAM" id="SSF53748">
    <property type="entry name" value="Phosphoglycerate kinase"/>
    <property type="match status" value="1"/>
</dbReference>
<dbReference type="PIRSF" id="PIRSF000724">
    <property type="entry name" value="Pgk"/>
    <property type="match status" value="1"/>
</dbReference>
<dbReference type="PANTHER" id="PTHR11406:SF23">
    <property type="entry name" value="PHOSPHOGLYCERATE KINASE 1, CHLOROPLASTIC-RELATED"/>
    <property type="match status" value="1"/>
</dbReference>
<dbReference type="GO" id="GO:0005829">
    <property type="term" value="C:cytosol"/>
    <property type="evidence" value="ECO:0007669"/>
    <property type="project" value="TreeGrafter"/>
</dbReference>
<feature type="binding site" evidence="11 13">
    <location>
        <position position="336"/>
    </location>
    <ligand>
        <name>ATP</name>
        <dbReference type="ChEBI" id="CHEBI:30616"/>
    </ligand>
</feature>
<name>I6YBM9_MYCWM</name>
<dbReference type="AlphaFoldDB" id="I6YBM9"/>
<evidence type="ECO:0000256" key="7">
    <source>
        <dbReference type="ARBA" id="ARBA00022741"/>
    </source>
</evidence>
<keyword evidence="10 11" id="KW-0324">Glycolysis</keyword>
<keyword evidence="9 11" id="KW-0067">ATP-binding</keyword>
<dbReference type="RefSeq" id="WP_014850125.1">
    <property type="nucleotide sequence ID" value="NC_018149.1"/>
</dbReference>
<evidence type="ECO:0000313" key="16">
    <source>
        <dbReference type="Proteomes" id="UP000009005"/>
    </source>
</evidence>
<gene>
    <name evidence="11 15" type="primary">pgk</name>
    <name evidence="15" type="ordered locus">WEN_03185</name>
</gene>
<evidence type="ECO:0000256" key="3">
    <source>
        <dbReference type="ARBA" id="ARBA00008982"/>
    </source>
</evidence>
<evidence type="ECO:0000256" key="11">
    <source>
        <dbReference type="HAMAP-Rule" id="MF_00145"/>
    </source>
</evidence>
<dbReference type="UniPathway" id="UPA00109">
    <property type="reaction ID" value="UER00185"/>
</dbReference>
<evidence type="ECO:0000256" key="9">
    <source>
        <dbReference type="ARBA" id="ARBA00022840"/>
    </source>
</evidence>
<comment type="catalytic activity">
    <reaction evidence="1 11 14">
        <text>(2R)-3-phosphoglycerate + ATP = (2R)-3-phospho-glyceroyl phosphate + ADP</text>
        <dbReference type="Rhea" id="RHEA:14801"/>
        <dbReference type="ChEBI" id="CHEBI:30616"/>
        <dbReference type="ChEBI" id="CHEBI:57604"/>
        <dbReference type="ChEBI" id="CHEBI:58272"/>
        <dbReference type="ChEBI" id="CHEBI:456216"/>
        <dbReference type="EC" id="2.7.2.3"/>
    </reaction>
</comment>
<comment type="subcellular location">
    <subcellularLocation>
        <location evidence="11">Cytoplasm</location>
    </subcellularLocation>
</comment>
<dbReference type="GO" id="GO:0004618">
    <property type="term" value="F:phosphoglycerate kinase activity"/>
    <property type="evidence" value="ECO:0007669"/>
    <property type="project" value="UniProtKB-UniRule"/>
</dbReference>
<comment type="pathway">
    <text evidence="2 11">Carbohydrate degradation; glycolysis; pyruvate from D-glyceraldehyde 3-phosphate: step 2/5.</text>
</comment>
<dbReference type="GO" id="GO:0043531">
    <property type="term" value="F:ADP binding"/>
    <property type="evidence" value="ECO:0007669"/>
    <property type="project" value="TreeGrafter"/>
</dbReference>
<dbReference type="HOGENOM" id="CLU_025427_0_2_14"/>
<evidence type="ECO:0000256" key="10">
    <source>
        <dbReference type="ARBA" id="ARBA00023152"/>
    </source>
</evidence>
<evidence type="ECO:0000256" key="1">
    <source>
        <dbReference type="ARBA" id="ARBA00000642"/>
    </source>
</evidence>
<dbReference type="InterPro" id="IPR015911">
    <property type="entry name" value="Phosphoglycerate_kinase_CS"/>
</dbReference>
<feature type="binding site" evidence="11">
    <location>
        <position position="38"/>
    </location>
    <ligand>
        <name>substrate</name>
    </ligand>
</feature>
<dbReference type="GO" id="GO:0006096">
    <property type="term" value="P:glycolytic process"/>
    <property type="evidence" value="ECO:0007669"/>
    <property type="project" value="UniProtKB-UniRule"/>
</dbReference>
<feature type="binding site" evidence="11">
    <location>
        <position position="166"/>
    </location>
    <ligand>
        <name>substrate</name>
    </ligand>
</feature>
<feature type="binding site" evidence="11 12">
    <location>
        <begin position="23"/>
        <end position="25"/>
    </location>
    <ligand>
        <name>substrate</name>
    </ligand>
</feature>
<dbReference type="FunFam" id="3.40.50.1260:FF:000031">
    <property type="entry name" value="Phosphoglycerate kinase 1"/>
    <property type="match status" value="1"/>
</dbReference>
<keyword evidence="8 11" id="KW-0418">Kinase</keyword>
<evidence type="ECO:0000256" key="13">
    <source>
        <dbReference type="PIRSR" id="PIRSR000724-2"/>
    </source>
</evidence>
<protein>
    <recommendedName>
        <fullName evidence="5 11">Phosphoglycerate kinase</fullName>
        <ecNumber evidence="4 11">2.7.2.3</ecNumber>
    </recommendedName>
</protein>
<dbReference type="PROSITE" id="PS00111">
    <property type="entry name" value="PGLYCERATE_KINASE"/>
    <property type="match status" value="1"/>
</dbReference>
<dbReference type="Pfam" id="PF00162">
    <property type="entry name" value="PGK"/>
    <property type="match status" value="1"/>
</dbReference>
<comment type="similarity">
    <text evidence="3 11 14">Belongs to the phosphoglycerate kinase family.</text>
</comment>
<feature type="binding site" evidence="12">
    <location>
        <position position="166"/>
    </location>
    <ligand>
        <name>(2R)-3-phosphoglycerate</name>
        <dbReference type="ChEBI" id="CHEBI:58272"/>
    </ligand>
</feature>
<comment type="subunit">
    <text evidence="11">Monomer.</text>
</comment>
<feature type="binding site" evidence="12">
    <location>
        <position position="123"/>
    </location>
    <ligand>
        <name>(2R)-3-phosphoglycerate</name>
        <dbReference type="ChEBI" id="CHEBI:58272"/>
    </ligand>
</feature>
<keyword evidence="16" id="KW-1185">Reference proteome</keyword>
<dbReference type="PANTHER" id="PTHR11406">
    <property type="entry name" value="PHOSPHOGLYCERATE KINASE"/>
    <property type="match status" value="1"/>
</dbReference>
<dbReference type="OrthoDB" id="9808460at2"/>
<organism evidence="15 16">
    <name type="scientific">Mycoplasma wenyonii (strain Massachusetts)</name>
    <name type="common">Eperythrozoon wenyonii</name>
    <dbReference type="NCBI Taxonomy" id="1197325"/>
    <lineage>
        <taxon>Bacteria</taxon>
        <taxon>Bacillati</taxon>
        <taxon>Mycoplasmatota</taxon>
        <taxon>Mollicutes</taxon>
        <taxon>Mycoplasmataceae</taxon>
        <taxon>Mycoplasma</taxon>
    </lineage>
</organism>
<evidence type="ECO:0000256" key="8">
    <source>
        <dbReference type="ARBA" id="ARBA00022777"/>
    </source>
</evidence>
<feature type="binding site" evidence="11 13">
    <location>
        <begin position="366"/>
        <end position="369"/>
    </location>
    <ligand>
        <name>ATP</name>
        <dbReference type="ChEBI" id="CHEBI:30616"/>
    </ligand>
</feature>
<reference evidence="15 16" key="1">
    <citation type="journal article" date="2012" name="J. Bacteriol.">
        <title>Complete genome sequence of Mycoplasma wenyonii strain Massachusetts.</title>
        <authorList>
            <person name="Dos Santos A.P."/>
            <person name="Guimaraes A.M."/>
            <person name="do Nascimento N.C."/>
            <person name="Sanmiguel P.J."/>
            <person name="Messick J.B."/>
        </authorList>
    </citation>
    <scope>NUCLEOTIDE SEQUENCE [LARGE SCALE GENOMIC DNA]</scope>
    <source>
        <strain evidence="15 16">Massachusetts</strain>
    </source>
</reference>
<evidence type="ECO:0000313" key="15">
    <source>
        <dbReference type="EMBL" id="AFN65416.1"/>
    </source>
</evidence>
<dbReference type="PRINTS" id="PR00477">
    <property type="entry name" value="PHGLYCKINASE"/>
</dbReference>
<feature type="binding site" evidence="12">
    <location>
        <position position="38"/>
    </location>
    <ligand>
        <name>(2R)-3-phosphoglycerate</name>
        <dbReference type="ChEBI" id="CHEBI:58272"/>
    </ligand>
</feature>
<dbReference type="Gene3D" id="3.40.50.1260">
    <property type="entry name" value="Phosphoglycerate kinase, N-terminal domain"/>
    <property type="match status" value="2"/>
</dbReference>
<dbReference type="STRING" id="1197325.WEN_03185"/>
<dbReference type="InterPro" id="IPR015824">
    <property type="entry name" value="Phosphoglycerate_kinase_N"/>
</dbReference>